<dbReference type="Proteomes" id="UP000837857">
    <property type="component" value="Chromosome 14"/>
</dbReference>
<evidence type="ECO:0000313" key="1">
    <source>
        <dbReference type="EMBL" id="CAH2042542.1"/>
    </source>
</evidence>
<name>A0ABN8HX12_9NEOP</name>
<gene>
    <name evidence="1" type="ORF">IPOD504_LOCUS3900</name>
</gene>
<evidence type="ECO:0000313" key="2">
    <source>
        <dbReference type="Proteomes" id="UP000837857"/>
    </source>
</evidence>
<organism evidence="1 2">
    <name type="scientific">Iphiclides podalirius</name>
    <name type="common">scarce swallowtail</name>
    <dbReference type="NCBI Taxonomy" id="110791"/>
    <lineage>
        <taxon>Eukaryota</taxon>
        <taxon>Metazoa</taxon>
        <taxon>Ecdysozoa</taxon>
        <taxon>Arthropoda</taxon>
        <taxon>Hexapoda</taxon>
        <taxon>Insecta</taxon>
        <taxon>Pterygota</taxon>
        <taxon>Neoptera</taxon>
        <taxon>Endopterygota</taxon>
        <taxon>Lepidoptera</taxon>
        <taxon>Glossata</taxon>
        <taxon>Ditrysia</taxon>
        <taxon>Papilionoidea</taxon>
        <taxon>Papilionidae</taxon>
        <taxon>Papilioninae</taxon>
        <taxon>Iphiclides</taxon>
    </lineage>
</organism>
<keyword evidence="2" id="KW-1185">Reference proteome</keyword>
<protein>
    <submittedName>
        <fullName evidence="1">Uncharacterized protein</fullName>
    </submittedName>
</protein>
<proteinExistence type="predicted"/>
<sequence length="86" mass="9888">MLENAYIRESRVPLGGFAAAWAADLGGRWGVGDPSRHRQSRRVRRAWWTSPQRHAPAFAKVRDRERAALRSVSVFMWGDDNRGMHE</sequence>
<feature type="non-terminal residue" evidence="1">
    <location>
        <position position="86"/>
    </location>
</feature>
<accession>A0ABN8HX12</accession>
<reference evidence="1" key="1">
    <citation type="submission" date="2022-03" db="EMBL/GenBank/DDBJ databases">
        <authorList>
            <person name="Martin H S."/>
        </authorList>
    </citation>
    <scope>NUCLEOTIDE SEQUENCE</scope>
</reference>
<dbReference type="EMBL" id="OW152826">
    <property type="protein sequence ID" value="CAH2042542.1"/>
    <property type="molecule type" value="Genomic_DNA"/>
</dbReference>